<dbReference type="RefSeq" id="WP_123212462.1">
    <property type="nucleotide sequence ID" value="NZ_RJVO01000006.1"/>
</dbReference>
<dbReference type="InterPro" id="IPR032466">
    <property type="entry name" value="Metal_Hydrolase"/>
</dbReference>
<protein>
    <submittedName>
        <fullName evidence="2">Amidohydrolase family protein</fullName>
    </submittedName>
</protein>
<dbReference type="AlphaFoldDB" id="A0A3N0V7Q6"/>
<dbReference type="EMBL" id="RJVO01000006">
    <property type="protein sequence ID" value="ROH88840.1"/>
    <property type="molecule type" value="Genomic_DNA"/>
</dbReference>
<keyword evidence="3" id="KW-1185">Reference proteome</keyword>
<dbReference type="GO" id="GO:0016810">
    <property type="term" value="F:hydrolase activity, acting on carbon-nitrogen (but not peptide) bonds"/>
    <property type="evidence" value="ECO:0007669"/>
    <property type="project" value="InterPro"/>
</dbReference>
<evidence type="ECO:0000313" key="2">
    <source>
        <dbReference type="EMBL" id="ROH88840.1"/>
    </source>
</evidence>
<dbReference type="Pfam" id="PF01979">
    <property type="entry name" value="Amidohydro_1"/>
    <property type="match status" value="1"/>
</dbReference>
<dbReference type="SUPFAM" id="SSF51338">
    <property type="entry name" value="Composite domain of metallo-dependent hydrolases"/>
    <property type="match status" value="1"/>
</dbReference>
<dbReference type="Gene3D" id="3.20.20.140">
    <property type="entry name" value="Metal-dependent hydrolases"/>
    <property type="match status" value="1"/>
</dbReference>
<evidence type="ECO:0000313" key="3">
    <source>
        <dbReference type="Proteomes" id="UP000282106"/>
    </source>
</evidence>
<dbReference type="InterPro" id="IPR057744">
    <property type="entry name" value="OTAase-like"/>
</dbReference>
<dbReference type="InParanoid" id="A0A3N0V7Q6"/>
<dbReference type="Gene3D" id="2.30.40.10">
    <property type="entry name" value="Urease, subunit C, domain 1"/>
    <property type="match status" value="1"/>
</dbReference>
<dbReference type="CDD" id="cd01299">
    <property type="entry name" value="Met_dep_hydrolase_A"/>
    <property type="match status" value="1"/>
</dbReference>
<dbReference type="InterPro" id="IPR006680">
    <property type="entry name" value="Amidohydro-rel"/>
</dbReference>
<dbReference type="InterPro" id="IPR051781">
    <property type="entry name" value="Metallo-dep_Hydrolase"/>
</dbReference>
<dbReference type="PANTHER" id="PTHR43135">
    <property type="entry name" value="ALPHA-D-RIBOSE 1-METHYLPHOSPHONATE 5-TRIPHOSPHATE DIPHOSPHATASE"/>
    <property type="match status" value="1"/>
</dbReference>
<sequence>MAAVLFHNARLFDGWNAECRENVSLQVEGGQIRAIVEGELRVEGAERIDCRGRTLMPGLIDAHVHVYASSFDLARDAQRGSSYSAHYAARFLRHALDCGFTTVRDVGGGDRGLALALAEGLLPGPRLYYGGRVLSQTGGHGDFRSPDLDAHGAACGCAAPLSFGMAIADGPEAVRLAVREELRRGASHIKLMASGGVTSPSDPIERCQCSEEEVRMAVREAGRAGAYVAAHCHADAAVRHCLDWGVRSIEHASLIEADTAALLAARGAYAVPTLAIVEALRSNGGALGLPPASLAKLERVAQGALSSLERLQAAGARIGFGTDLLGPLYRRRGQEFLLRRQVQPALEILRSACAVNAALLQQEGRLGRLVVGAAADLLLVEGDPLADLGLLAGEGEALAAIMKAGQFHKRPQA</sequence>
<feature type="domain" description="Amidohydrolase-related" evidence="1">
    <location>
        <begin position="54"/>
        <end position="393"/>
    </location>
</feature>
<name>A0A3N0V7Q6_9GAMM</name>
<reference evidence="2 3" key="1">
    <citation type="submission" date="2018-10" db="EMBL/GenBank/DDBJ databases">
        <authorList>
            <person name="Chen W.-M."/>
        </authorList>
    </citation>
    <scope>NUCLEOTIDE SEQUENCE [LARGE SCALE GENOMIC DNA]</scope>
    <source>
        <strain evidence="2 3">THS-13</strain>
    </source>
</reference>
<keyword evidence="2" id="KW-0378">Hydrolase</keyword>
<dbReference type="InterPro" id="IPR011059">
    <property type="entry name" value="Metal-dep_hydrolase_composite"/>
</dbReference>
<gene>
    <name evidence="2" type="ORF">ED208_12970</name>
</gene>
<dbReference type="Proteomes" id="UP000282106">
    <property type="component" value="Unassembled WGS sequence"/>
</dbReference>
<dbReference type="SUPFAM" id="SSF51556">
    <property type="entry name" value="Metallo-dependent hydrolases"/>
    <property type="match status" value="1"/>
</dbReference>
<dbReference type="PANTHER" id="PTHR43135:SF3">
    <property type="entry name" value="ALPHA-D-RIBOSE 1-METHYLPHOSPHONATE 5-TRIPHOSPHATE DIPHOSPHATASE"/>
    <property type="match status" value="1"/>
</dbReference>
<proteinExistence type="predicted"/>
<accession>A0A3N0V7Q6</accession>
<organism evidence="2 3">
    <name type="scientific">Stagnimonas aquatica</name>
    <dbReference type="NCBI Taxonomy" id="2689987"/>
    <lineage>
        <taxon>Bacteria</taxon>
        <taxon>Pseudomonadati</taxon>
        <taxon>Pseudomonadota</taxon>
        <taxon>Gammaproteobacteria</taxon>
        <taxon>Nevskiales</taxon>
        <taxon>Nevskiaceae</taxon>
        <taxon>Stagnimonas</taxon>
    </lineage>
</organism>
<comment type="caution">
    <text evidence="2">The sequence shown here is derived from an EMBL/GenBank/DDBJ whole genome shotgun (WGS) entry which is preliminary data.</text>
</comment>
<evidence type="ECO:0000259" key="1">
    <source>
        <dbReference type="Pfam" id="PF01979"/>
    </source>
</evidence>